<dbReference type="FunFam" id="3.30.70.3490:FF:000013">
    <property type="entry name" value="Oxysterol-binding protein-related protein 2A"/>
    <property type="match status" value="1"/>
</dbReference>
<comment type="function">
    <text evidence="1">May be involved in the transport of sterols.</text>
</comment>
<dbReference type="Pfam" id="PF01237">
    <property type="entry name" value="Oxysterol_BP"/>
    <property type="match status" value="1"/>
</dbReference>
<evidence type="ECO:0000256" key="5">
    <source>
        <dbReference type="ARBA" id="ARBA00023055"/>
    </source>
</evidence>
<evidence type="ECO:0000256" key="4">
    <source>
        <dbReference type="ARBA" id="ARBA00023054"/>
    </source>
</evidence>
<dbReference type="InterPro" id="IPR037239">
    <property type="entry name" value="OSBP_sf"/>
</dbReference>
<evidence type="ECO:0000313" key="9">
    <source>
        <dbReference type="Proteomes" id="UP000289340"/>
    </source>
</evidence>
<dbReference type="GO" id="GO:0005829">
    <property type="term" value="C:cytosol"/>
    <property type="evidence" value="ECO:0007669"/>
    <property type="project" value="TreeGrafter"/>
</dbReference>
<keyword evidence="5" id="KW-0445">Lipid transport</keyword>
<dbReference type="PANTHER" id="PTHR10972">
    <property type="entry name" value="OXYSTEROL-BINDING PROTEIN-RELATED"/>
    <property type="match status" value="1"/>
</dbReference>
<dbReference type="GO" id="GO:0032934">
    <property type="term" value="F:sterol binding"/>
    <property type="evidence" value="ECO:0007669"/>
    <property type="project" value="TreeGrafter"/>
</dbReference>
<dbReference type="PANTHER" id="PTHR10972:SF88">
    <property type="entry name" value="OXYSTEROL-BINDING PROTEIN-RELATED PROTEIN 2B"/>
    <property type="match status" value="1"/>
</dbReference>
<evidence type="ECO:0000256" key="6">
    <source>
        <dbReference type="ARBA" id="ARBA00023121"/>
    </source>
</evidence>
<keyword evidence="4 7" id="KW-0175">Coiled coil</keyword>
<evidence type="ECO:0000313" key="8">
    <source>
        <dbReference type="EMBL" id="RZB56811.1"/>
    </source>
</evidence>
<sequence>MLAEFSELQEQLQILCQERMNLLDTIRQLEAANIEPEATALHDSEYQLTKNEFSSLGRGKYSECSTTESSDDIEKQEMEEVSDEDEISYYDTKEYFTEHGFRCGSTGGLDPMNMSGEVNTQCIDLENSLVGQTINEFRYPLIARRKKLPDPVEKEKGVSLWSIIKDNVGKDLTRVCLPVYFNEPISSLQKCFEDLEYSFLLDRAYEYGKSGNSLLRALNVAAFAISGYASSEGRHCKPFNPLLGETYEADFPDKGVRFFSEKVSHHPTVVACHCQGRGWKFWADSNIRSKFWGRSIQLDPVGVLTLEFDDGEIFQWSKVTTTIYNLILGKIYCDHHGNMDVRGNRQYSCRLKFKEQAILDRNPHQVHGFVEDVTGKKVATLFGKWDDSIYYVNGEVNVKPKDFTMSSVTNLLWKRTMPPSNLTRYNLTSFAITLNELTPGLKEKLPPTDSRLRPDQRHLENGEYEKANMEKQRLEKRQRMSRKMQENGWQPRWFHRENENGTFRYIGGYWEARAQGRWIGCPNIFGEIHEGNFDPLGAS</sequence>
<dbReference type="EMBL" id="QZWG01000017">
    <property type="protein sequence ID" value="RZB56811.1"/>
    <property type="molecule type" value="Genomic_DNA"/>
</dbReference>
<dbReference type="FunFam" id="2.40.160.120:FF:000006">
    <property type="entry name" value="oxysterol-binding protein-related protein 1D isoform X1"/>
    <property type="match status" value="1"/>
</dbReference>
<dbReference type="SUPFAM" id="SSF144000">
    <property type="entry name" value="Oxysterol-binding protein-like"/>
    <property type="match status" value="1"/>
</dbReference>
<comment type="caution">
    <text evidence="8">The sequence shown here is derived from an EMBL/GenBank/DDBJ whole genome shotgun (WGS) entry which is preliminary data.</text>
</comment>
<dbReference type="GO" id="GO:0016020">
    <property type="term" value="C:membrane"/>
    <property type="evidence" value="ECO:0007669"/>
    <property type="project" value="TreeGrafter"/>
</dbReference>
<evidence type="ECO:0000256" key="2">
    <source>
        <dbReference type="ARBA" id="ARBA00008842"/>
    </source>
</evidence>
<reference evidence="8 9" key="1">
    <citation type="submission" date="2018-09" db="EMBL/GenBank/DDBJ databases">
        <title>A high-quality reference genome of wild soybean provides a powerful tool to mine soybean genomes.</title>
        <authorList>
            <person name="Xie M."/>
            <person name="Chung C.Y.L."/>
            <person name="Li M.-W."/>
            <person name="Wong F.-L."/>
            <person name="Chan T.-F."/>
            <person name="Lam H.-M."/>
        </authorList>
    </citation>
    <scope>NUCLEOTIDE SEQUENCE [LARGE SCALE GENOMIC DNA]</scope>
    <source>
        <strain evidence="9">cv. W05</strain>
        <tissue evidence="8">Hypocotyl of etiolated seedlings</tissue>
    </source>
</reference>
<dbReference type="InterPro" id="IPR000648">
    <property type="entry name" value="Oxysterol-bd"/>
</dbReference>
<dbReference type="Proteomes" id="UP000289340">
    <property type="component" value="Chromosome 17"/>
</dbReference>
<dbReference type="Gene3D" id="3.30.70.3490">
    <property type="match status" value="1"/>
</dbReference>
<name>A0A445G6L5_GLYSO</name>
<organism evidence="8 9">
    <name type="scientific">Glycine soja</name>
    <name type="common">Wild soybean</name>
    <dbReference type="NCBI Taxonomy" id="3848"/>
    <lineage>
        <taxon>Eukaryota</taxon>
        <taxon>Viridiplantae</taxon>
        <taxon>Streptophyta</taxon>
        <taxon>Embryophyta</taxon>
        <taxon>Tracheophyta</taxon>
        <taxon>Spermatophyta</taxon>
        <taxon>Magnoliopsida</taxon>
        <taxon>eudicotyledons</taxon>
        <taxon>Gunneridae</taxon>
        <taxon>Pentapetalae</taxon>
        <taxon>rosids</taxon>
        <taxon>fabids</taxon>
        <taxon>Fabales</taxon>
        <taxon>Fabaceae</taxon>
        <taxon>Papilionoideae</taxon>
        <taxon>50 kb inversion clade</taxon>
        <taxon>NPAAA clade</taxon>
        <taxon>indigoferoid/millettioid clade</taxon>
        <taxon>Phaseoleae</taxon>
        <taxon>Glycine</taxon>
        <taxon>Glycine subgen. Soja</taxon>
    </lineage>
</organism>
<gene>
    <name evidence="8" type="ORF">D0Y65_045774</name>
</gene>
<accession>A0A445G6L5</accession>
<proteinExistence type="inferred from homology"/>
<dbReference type="SMR" id="A0A445G6L5"/>
<feature type="coiled-coil region" evidence="7">
    <location>
        <begin position="457"/>
        <end position="486"/>
    </location>
</feature>
<evidence type="ECO:0000256" key="3">
    <source>
        <dbReference type="ARBA" id="ARBA00022448"/>
    </source>
</evidence>
<evidence type="ECO:0000256" key="7">
    <source>
        <dbReference type="SAM" id="Coils"/>
    </source>
</evidence>
<evidence type="ECO:0000256" key="1">
    <source>
        <dbReference type="ARBA" id="ARBA00003361"/>
    </source>
</evidence>
<dbReference type="GO" id="GO:0006869">
    <property type="term" value="P:lipid transport"/>
    <property type="evidence" value="ECO:0007669"/>
    <property type="project" value="UniProtKB-KW"/>
</dbReference>
<comment type="similarity">
    <text evidence="2">Belongs to the OSBP family.</text>
</comment>
<keyword evidence="6" id="KW-0446">Lipid-binding</keyword>
<dbReference type="AlphaFoldDB" id="A0A445G6L5"/>
<dbReference type="Gene3D" id="2.40.160.120">
    <property type="match status" value="1"/>
</dbReference>
<keyword evidence="3" id="KW-0813">Transport</keyword>
<keyword evidence="9" id="KW-1185">Reference proteome</keyword>
<protein>
    <submittedName>
        <fullName evidence="8">Oxysterol-binding protein-related protein 2A isoform F</fullName>
    </submittedName>
</protein>